<dbReference type="InterPro" id="IPR002347">
    <property type="entry name" value="SDR_fam"/>
</dbReference>
<evidence type="ECO:0000259" key="3">
    <source>
        <dbReference type="SMART" id="SM00822"/>
    </source>
</evidence>
<dbReference type="EMBL" id="RRZB01000023">
    <property type="protein sequence ID" value="MBE0463885.1"/>
    <property type="molecule type" value="Genomic_DNA"/>
</dbReference>
<sequence length="285" mass="31008">MLFKNRTALITGGARGLGWTYAVALAEAGANIVISDSGADRDGVGMESSISDKAAAALRERGHRAIAHSGDLEDESECHALIVRAISEFQGLDIIIHNAGWVGYQAIDNAQADFLERSLAVNVWAPMWLAKYAWPHLKSSTAPRIVLTTSDRAMYACYGQKGLAAYAAGKMAQIGLMNALALEGYEHGIRVNAVSPVARTRMWGETGTPSDLKPEWVTPGTMYLASYLCNESGYILRASNGQFSATRFEENPGIDYPRDLNRIYAASVDEMAAQWEVIKEHGHVR</sequence>
<evidence type="ECO:0000256" key="1">
    <source>
        <dbReference type="ARBA" id="ARBA00006484"/>
    </source>
</evidence>
<reference evidence="4 5" key="1">
    <citation type="submission" date="2020-07" db="EMBL/GenBank/DDBJ databases">
        <title>Halophilic bacteria isolated from french cheeses.</title>
        <authorList>
            <person name="Kothe C.I."/>
            <person name="Farah-Kraiem B."/>
            <person name="Renault P."/>
            <person name="Dridi B."/>
        </authorList>
    </citation>
    <scope>NUCLEOTIDE SEQUENCE [LARGE SCALE GENOMIC DNA]</scope>
    <source>
        <strain evidence="4 5">FME20</strain>
    </source>
</reference>
<dbReference type="InterPro" id="IPR051687">
    <property type="entry name" value="Peroxisomal_Beta-Oxidation"/>
</dbReference>
<dbReference type="InterPro" id="IPR036291">
    <property type="entry name" value="NAD(P)-bd_dom_sf"/>
</dbReference>
<dbReference type="PRINTS" id="PR00081">
    <property type="entry name" value="GDHRDH"/>
</dbReference>
<dbReference type="Proteomes" id="UP001645038">
    <property type="component" value="Unassembled WGS sequence"/>
</dbReference>
<dbReference type="Pfam" id="PF00106">
    <property type="entry name" value="adh_short"/>
    <property type="match status" value="1"/>
</dbReference>
<dbReference type="SUPFAM" id="SSF51735">
    <property type="entry name" value="NAD(P)-binding Rossmann-fold domains"/>
    <property type="match status" value="1"/>
</dbReference>
<dbReference type="RefSeq" id="WP_192538425.1">
    <property type="nucleotide sequence ID" value="NZ_RRZB01000023.1"/>
</dbReference>
<evidence type="ECO:0000313" key="4">
    <source>
        <dbReference type="EMBL" id="MBE0463885.1"/>
    </source>
</evidence>
<keyword evidence="2" id="KW-0560">Oxidoreductase</keyword>
<evidence type="ECO:0000313" key="5">
    <source>
        <dbReference type="Proteomes" id="UP001645038"/>
    </source>
</evidence>
<feature type="domain" description="Ketoreductase" evidence="3">
    <location>
        <begin position="6"/>
        <end position="206"/>
    </location>
</feature>
<dbReference type="SMART" id="SM00822">
    <property type="entry name" value="PKS_KR"/>
    <property type="match status" value="1"/>
</dbReference>
<evidence type="ECO:0000256" key="2">
    <source>
        <dbReference type="ARBA" id="ARBA00023002"/>
    </source>
</evidence>
<dbReference type="Gene3D" id="3.40.50.720">
    <property type="entry name" value="NAD(P)-binding Rossmann-like Domain"/>
    <property type="match status" value="1"/>
</dbReference>
<dbReference type="PANTHER" id="PTHR45024">
    <property type="entry name" value="DEHYDROGENASES, SHORT CHAIN"/>
    <property type="match status" value="1"/>
</dbReference>
<gene>
    <name evidence="4" type="ORF">EI547_10515</name>
</gene>
<organism evidence="4 5">
    <name type="scientific">Halomonas colorata</name>
    <dbReference type="NCBI Taxonomy" id="2742615"/>
    <lineage>
        <taxon>Bacteria</taxon>
        <taxon>Pseudomonadati</taxon>
        <taxon>Pseudomonadota</taxon>
        <taxon>Gammaproteobacteria</taxon>
        <taxon>Oceanospirillales</taxon>
        <taxon>Halomonadaceae</taxon>
        <taxon>Halomonas</taxon>
    </lineage>
</organism>
<comment type="similarity">
    <text evidence="1">Belongs to the short-chain dehydrogenases/reductases (SDR) family.</text>
</comment>
<protein>
    <submittedName>
        <fullName evidence="4">SDR family NAD(P)-dependent oxidoreductase</fullName>
    </submittedName>
</protein>
<keyword evidence="5" id="KW-1185">Reference proteome</keyword>
<dbReference type="InterPro" id="IPR057326">
    <property type="entry name" value="KR_dom"/>
</dbReference>
<proteinExistence type="inferred from homology"/>
<name>A0ABR9FZ32_9GAMM</name>
<dbReference type="PANTHER" id="PTHR45024:SF2">
    <property type="entry name" value="SCP2 DOMAIN-CONTAINING PROTEIN"/>
    <property type="match status" value="1"/>
</dbReference>
<comment type="caution">
    <text evidence="4">The sequence shown here is derived from an EMBL/GenBank/DDBJ whole genome shotgun (WGS) entry which is preliminary data.</text>
</comment>
<accession>A0ABR9FZ32</accession>